<keyword evidence="5" id="KW-0378">Hydrolase</keyword>
<keyword evidence="3" id="KW-0479">Metal-binding</keyword>
<protein>
    <submittedName>
        <fullName evidence="5">HAD family hydrolase</fullName>
    </submittedName>
</protein>
<dbReference type="Gene3D" id="3.40.50.1000">
    <property type="entry name" value="HAD superfamily/HAD-like"/>
    <property type="match status" value="1"/>
</dbReference>
<evidence type="ECO:0000256" key="4">
    <source>
        <dbReference type="ARBA" id="ARBA00022842"/>
    </source>
</evidence>
<dbReference type="PANTHER" id="PTHR46193">
    <property type="entry name" value="6-PHOSPHOGLUCONATE PHOSPHATASE"/>
    <property type="match status" value="1"/>
</dbReference>
<evidence type="ECO:0000256" key="1">
    <source>
        <dbReference type="ARBA" id="ARBA00001946"/>
    </source>
</evidence>
<dbReference type="Pfam" id="PF00702">
    <property type="entry name" value="Hydrolase"/>
    <property type="match status" value="1"/>
</dbReference>
<evidence type="ECO:0000256" key="3">
    <source>
        <dbReference type="ARBA" id="ARBA00022723"/>
    </source>
</evidence>
<dbReference type="SFLD" id="SFLDG01135">
    <property type="entry name" value="C1.5.6:_HAD__Beta-PGM__Phospha"/>
    <property type="match status" value="1"/>
</dbReference>
<dbReference type="EMBL" id="MKIP01000057">
    <property type="protein sequence ID" value="OLP58654.1"/>
    <property type="molecule type" value="Genomic_DNA"/>
</dbReference>
<dbReference type="CDD" id="cd07526">
    <property type="entry name" value="HAD_BPGM_like"/>
    <property type="match status" value="1"/>
</dbReference>
<dbReference type="Gene3D" id="1.10.150.240">
    <property type="entry name" value="Putative phosphatase, domain 2"/>
    <property type="match status" value="1"/>
</dbReference>
<comment type="cofactor">
    <cofactor evidence="1">
        <name>Mg(2+)</name>
        <dbReference type="ChEBI" id="CHEBI:18420"/>
    </cofactor>
</comment>
<keyword evidence="4" id="KW-0460">Magnesium</keyword>
<evidence type="ECO:0000313" key="6">
    <source>
        <dbReference type="Proteomes" id="UP000186364"/>
    </source>
</evidence>
<dbReference type="SFLD" id="SFLDG01129">
    <property type="entry name" value="C1.5:_HAD__Beta-PGM__Phosphata"/>
    <property type="match status" value="1"/>
</dbReference>
<dbReference type="GO" id="GO:0016787">
    <property type="term" value="F:hydrolase activity"/>
    <property type="evidence" value="ECO:0007669"/>
    <property type="project" value="UniProtKB-KW"/>
</dbReference>
<dbReference type="Proteomes" id="UP000186364">
    <property type="component" value="Unassembled WGS sequence"/>
</dbReference>
<sequence length="231" mass="24462">MSEIDLVIFDCDGVLVDSEIIAARVEAELLTTAGYPISAEEMAERFAGMTWQNTLLAIERDAAIPFSAQLLTKLEGILDVRLRDEVEMIAGVDAALAQITLPKCVCSNSTGARLQMMLGKVGILDAFKGKIFSARDLGPDRVKPKPDIFLHGAAEMGVDPARAIVVEDSVHGVHAARTAGCRVIGFTGGAHSYPSHADQLTEAGAETVISRMSALPRTISALAEWSGAVSA</sequence>
<evidence type="ECO:0000313" key="5">
    <source>
        <dbReference type="EMBL" id="OLP58654.1"/>
    </source>
</evidence>
<dbReference type="InterPro" id="IPR006439">
    <property type="entry name" value="HAD-SF_hydro_IA"/>
</dbReference>
<name>A0A1Q9AT94_9HYPH</name>
<organism evidence="5 6">
    <name type="scientific">Xaviernesmea oryzae</name>
    <dbReference type="NCBI Taxonomy" id="464029"/>
    <lineage>
        <taxon>Bacteria</taxon>
        <taxon>Pseudomonadati</taxon>
        <taxon>Pseudomonadota</taxon>
        <taxon>Alphaproteobacteria</taxon>
        <taxon>Hyphomicrobiales</taxon>
        <taxon>Rhizobiaceae</taxon>
        <taxon>Rhizobium/Agrobacterium group</taxon>
        <taxon>Xaviernesmea</taxon>
    </lineage>
</organism>
<comment type="similarity">
    <text evidence="2">Belongs to the HAD-like hydrolase superfamily. CbbY/CbbZ/Gph/YieH family.</text>
</comment>
<comment type="caution">
    <text evidence="5">The sequence shown here is derived from an EMBL/GenBank/DDBJ whole genome shotgun (WGS) entry which is preliminary data.</text>
</comment>
<dbReference type="InterPro" id="IPR023198">
    <property type="entry name" value="PGP-like_dom2"/>
</dbReference>
<dbReference type="RefSeq" id="WP_075629078.1">
    <property type="nucleotide sequence ID" value="NZ_FOAM01000003.1"/>
</dbReference>
<dbReference type="SUPFAM" id="SSF56784">
    <property type="entry name" value="HAD-like"/>
    <property type="match status" value="1"/>
</dbReference>
<evidence type="ECO:0000256" key="2">
    <source>
        <dbReference type="ARBA" id="ARBA00006171"/>
    </source>
</evidence>
<dbReference type="PANTHER" id="PTHR46193:SF10">
    <property type="entry name" value="6-PHOSPHOGLUCONATE PHOSPHATASE"/>
    <property type="match status" value="1"/>
</dbReference>
<dbReference type="OrthoDB" id="9797743at2"/>
<dbReference type="AlphaFoldDB" id="A0A1Q9AT94"/>
<accession>A0A1Q9AT94</accession>
<dbReference type="NCBIfam" id="TIGR01509">
    <property type="entry name" value="HAD-SF-IA-v3"/>
    <property type="match status" value="1"/>
</dbReference>
<reference evidence="5 6" key="1">
    <citation type="submission" date="2016-09" db="EMBL/GenBank/DDBJ databases">
        <title>Rhizobium sp. nov., a novel species isolated from the rice rhizosphere.</title>
        <authorList>
            <person name="Zhao J."/>
            <person name="Zhang X."/>
        </authorList>
    </citation>
    <scope>NUCLEOTIDE SEQUENCE [LARGE SCALE GENOMIC DNA]</scope>
    <source>
        <strain evidence="5 6">1.7048</strain>
    </source>
</reference>
<proteinExistence type="inferred from homology"/>
<dbReference type="InterPro" id="IPR051600">
    <property type="entry name" value="Beta-PGM-like"/>
</dbReference>
<dbReference type="InterPro" id="IPR023214">
    <property type="entry name" value="HAD_sf"/>
</dbReference>
<gene>
    <name evidence="5" type="ORF">BJF93_17610</name>
</gene>
<dbReference type="GO" id="GO:0046872">
    <property type="term" value="F:metal ion binding"/>
    <property type="evidence" value="ECO:0007669"/>
    <property type="project" value="UniProtKB-KW"/>
</dbReference>
<dbReference type="SFLD" id="SFLDS00003">
    <property type="entry name" value="Haloacid_Dehalogenase"/>
    <property type="match status" value="1"/>
</dbReference>
<dbReference type="InterPro" id="IPR036412">
    <property type="entry name" value="HAD-like_sf"/>
</dbReference>
<keyword evidence="6" id="KW-1185">Reference proteome</keyword>